<keyword evidence="4" id="KW-1185">Reference proteome</keyword>
<evidence type="ECO:0000313" key="3">
    <source>
        <dbReference type="EMBL" id="KAK4206492.1"/>
    </source>
</evidence>
<comment type="caution">
    <text evidence="3">The sequence shown here is derived from an EMBL/GenBank/DDBJ whole genome shotgun (WGS) entry which is preliminary data.</text>
</comment>
<feature type="signal peptide" evidence="2">
    <location>
        <begin position="1"/>
        <end position="21"/>
    </location>
</feature>
<organism evidence="3 4">
    <name type="scientific">Rhypophila decipiens</name>
    <dbReference type="NCBI Taxonomy" id="261697"/>
    <lineage>
        <taxon>Eukaryota</taxon>
        <taxon>Fungi</taxon>
        <taxon>Dikarya</taxon>
        <taxon>Ascomycota</taxon>
        <taxon>Pezizomycotina</taxon>
        <taxon>Sordariomycetes</taxon>
        <taxon>Sordariomycetidae</taxon>
        <taxon>Sordariales</taxon>
        <taxon>Naviculisporaceae</taxon>
        <taxon>Rhypophila</taxon>
    </lineage>
</organism>
<feature type="compositionally biased region" description="Low complexity" evidence="1">
    <location>
        <begin position="186"/>
        <end position="203"/>
    </location>
</feature>
<evidence type="ECO:0000256" key="2">
    <source>
        <dbReference type="SAM" id="SignalP"/>
    </source>
</evidence>
<feature type="non-terminal residue" evidence="3">
    <location>
        <position position="220"/>
    </location>
</feature>
<protein>
    <submittedName>
        <fullName evidence="3">Uncharacterized protein</fullName>
    </submittedName>
</protein>
<evidence type="ECO:0000313" key="4">
    <source>
        <dbReference type="Proteomes" id="UP001301769"/>
    </source>
</evidence>
<evidence type="ECO:0000256" key="1">
    <source>
        <dbReference type="SAM" id="MobiDB-lite"/>
    </source>
</evidence>
<accession>A0AAN6XXS6</accession>
<keyword evidence="2" id="KW-0732">Signal</keyword>
<name>A0AAN6XXS6_9PEZI</name>
<feature type="region of interest" description="Disordered" evidence="1">
    <location>
        <begin position="170"/>
        <end position="220"/>
    </location>
</feature>
<feature type="chain" id="PRO_5043048053" evidence="2">
    <location>
        <begin position="22"/>
        <end position="220"/>
    </location>
</feature>
<dbReference type="Proteomes" id="UP001301769">
    <property type="component" value="Unassembled WGS sequence"/>
</dbReference>
<reference evidence="3" key="2">
    <citation type="submission" date="2023-05" db="EMBL/GenBank/DDBJ databases">
        <authorList>
            <consortium name="Lawrence Berkeley National Laboratory"/>
            <person name="Steindorff A."/>
            <person name="Hensen N."/>
            <person name="Bonometti L."/>
            <person name="Westerberg I."/>
            <person name="Brannstrom I.O."/>
            <person name="Guillou S."/>
            <person name="Cros-Aarteil S."/>
            <person name="Calhoun S."/>
            <person name="Haridas S."/>
            <person name="Kuo A."/>
            <person name="Mondo S."/>
            <person name="Pangilinan J."/>
            <person name="Riley R."/>
            <person name="Labutti K."/>
            <person name="Andreopoulos B."/>
            <person name="Lipzen A."/>
            <person name="Chen C."/>
            <person name="Yanf M."/>
            <person name="Daum C."/>
            <person name="Ng V."/>
            <person name="Clum A."/>
            <person name="Ohm R."/>
            <person name="Martin F."/>
            <person name="Silar P."/>
            <person name="Natvig D."/>
            <person name="Lalanne C."/>
            <person name="Gautier V."/>
            <person name="Ament-Velasquez S.L."/>
            <person name="Kruys A."/>
            <person name="Hutchinson M.I."/>
            <person name="Powell A.J."/>
            <person name="Barry K."/>
            <person name="Miller A.N."/>
            <person name="Grigoriev I.V."/>
            <person name="Debuchy R."/>
            <person name="Gladieux P."/>
            <person name="Thoren M.H."/>
            <person name="Johannesson H."/>
        </authorList>
    </citation>
    <scope>NUCLEOTIDE SEQUENCE</scope>
    <source>
        <strain evidence="3">PSN293</strain>
    </source>
</reference>
<sequence length="220" mass="23464">MRVTISTLLPGACLLVSLAAAAVSIPTAQDFADFYDVTTECGSCFVPNATTLATLETEHACKGYTMFDVCVHRDPPVEMKYTQCMSIDQQCITDKCSSDKDYLLKLNHQHTCPDVQGITKHYLEYCGKQGVAREDWSYYQQWDLRLVDYMLDKGTDCGFDFSLTASTTSIATGPGGGGSAGGPTGAGARPTATSSPGTTTGTPRDSKNNLGVRQAANGGQ</sequence>
<proteinExistence type="predicted"/>
<dbReference type="EMBL" id="MU858400">
    <property type="protein sequence ID" value="KAK4206492.1"/>
    <property type="molecule type" value="Genomic_DNA"/>
</dbReference>
<feature type="compositionally biased region" description="Gly residues" evidence="1">
    <location>
        <begin position="173"/>
        <end position="185"/>
    </location>
</feature>
<gene>
    <name evidence="3" type="ORF">QBC37DRAFT_393431</name>
</gene>
<dbReference type="AlphaFoldDB" id="A0AAN6XXS6"/>
<reference evidence="3" key="1">
    <citation type="journal article" date="2023" name="Mol. Phylogenet. Evol.">
        <title>Genome-scale phylogeny and comparative genomics of the fungal order Sordariales.</title>
        <authorList>
            <person name="Hensen N."/>
            <person name="Bonometti L."/>
            <person name="Westerberg I."/>
            <person name="Brannstrom I.O."/>
            <person name="Guillou S."/>
            <person name="Cros-Aarteil S."/>
            <person name="Calhoun S."/>
            <person name="Haridas S."/>
            <person name="Kuo A."/>
            <person name="Mondo S."/>
            <person name="Pangilinan J."/>
            <person name="Riley R."/>
            <person name="LaButti K."/>
            <person name="Andreopoulos B."/>
            <person name="Lipzen A."/>
            <person name="Chen C."/>
            <person name="Yan M."/>
            <person name="Daum C."/>
            <person name="Ng V."/>
            <person name="Clum A."/>
            <person name="Steindorff A."/>
            <person name="Ohm R.A."/>
            <person name="Martin F."/>
            <person name="Silar P."/>
            <person name="Natvig D.O."/>
            <person name="Lalanne C."/>
            <person name="Gautier V."/>
            <person name="Ament-Velasquez S.L."/>
            <person name="Kruys A."/>
            <person name="Hutchinson M.I."/>
            <person name="Powell A.J."/>
            <person name="Barry K."/>
            <person name="Miller A.N."/>
            <person name="Grigoriev I.V."/>
            <person name="Debuchy R."/>
            <person name="Gladieux P."/>
            <person name="Hiltunen Thoren M."/>
            <person name="Johannesson H."/>
        </authorList>
    </citation>
    <scope>NUCLEOTIDE SEQUENCE</scope>
    <source>
        <strain evidence="3">PSN293</strain>
    </source>
</reference>